<evidence type="ECO:0000256" key="4">
    <source>
        <dbReference type="ARBA" id="ARBA00022741"/>
    </source>
</evidence>
<dbReference type="GO" id="GO:0009435">
    <property type="term" value="P:NAD+ biosynthetic process"/>
    <property type="evidence" value="ECO:0007669"/>
    <property type="project" value="UniProtKB-UniRule"/>
</dbReference>
<feature type="binding site" evidence="8">
    <location>
        <position position="34"/>
    </location>
    <ligand>
        <name>Mg(2+)</name>
        <dbReference type="ChEBI" id="CHEBI:18420"/>
    </ligand>
</feature>
<feature type="binding site" description="in other chain" evidence="8">
    <location>
        <position position="140"/>
    </location>
    <ligand>
        <name>deamido-NAD(+)</name>
        <dbReference type="ChEBI" id="CHEBI:58437"/>
        <note>ligand shared between two neighboring subunits</note>
    </ligand>
</feature>
<feature type="domain" description="NAD/GMP synthase" evidence="11">
    <location>
        <begin position="6"/>
        <end position="232"/>
    </location>
</feature>
<dbReference type="EC" id="6.3.1.5" evidence="8 10"/>
<dbReference type="PANTHER" id="PTHR23090:SF9">
    <property type="entry name" value="GLUTAMINE-DEPENDENT NAD(+) SYNTHETASE"/>
    <property type="match status" value="1"/>
</dbReference>
<comment type="caution">
    <text evidence="12">The sequence shown here is derived from an EMBL/GenBank/DDBJ whole genome shotgun (WGS) entry which is preliminary data.</text>
</comment>
<dbReference type="PANTHER" id="PTHR23090">
    <property type="entry name" value="NH 3 /GLUTAMINE-DEPENDENT NAD + SYNTHETASE"/>
    <property type="match status" value="1"/>
</dbReference>
<dbReference type="Pfam" id="PF02540">
    <property type="entry name" value="NAD_synthase"/>
    <property type="match status" value="1"/>
</dbReference>
<dbReference type="GO" id="GO:0008795">
    <property type="term" value="F:NAD+ synthase activity"/>
    <property type="evidence" value="ECO:0007669"/>
    <property type="project" value="UniProtKB-UniRule"/>
</dbReference>
<dbReference type="InterPro" id="IPR022926">
    <property type="entry name" value="NH(3)-dep_NAD(+)_synth"/>
</dbReference>
<dbReference type="InterPro" id="IPR014729">
    <property type="entry name" value="Rossmann-like_a/b/a_fold"/>
</dbReference>
<dbReference type="EMBL" id="DRIG01000092">
    <property type="protein sequence ID" value="HEC79205.1"/>
    <property type="molecule type" value="Genomic_DNA"/>
</dbReference>
<feature type="binding site" evidence="8">
    <location>
        <position position="127"/>
    </location>
    <ligand>
        <name>ATP</name>
        <dbReference type="ChEBI" id="CHEBI:30616"/>
    </ligand>
</feature>
<evidence type="ECO:0000259" key="11">
    <source>
        <dbReference type="Pfam" id="PF02540"/>
    </source>
</evidence>
<evidence type="ECO:0000256" key="6">
    <source>
        <dbReference type="ARBA" id="ARBA00022842"/>
    </source>
</evidence>
<keyword evidence="2 8" id="KW-0436">Ligase</keyword>
<evidence type="ECO:0000256" key="9">
    <source>
        <dbReference type="RuleBase" id="RU003811"/>
    </source>
</evidence>
<dbReference type="GO" id="GO:0005737">
    <property type="term" value="C:cytoplasm"/>
    <property type="evidence" value="ECO:0007669"/>
    <property type="project" value="InterPro"/>
</dbReference>
<protein>
    <recommendedName>
        <fullName evidence="8 10">NH(3)-dependent NAD(+) synthetase</fullName>
        <ecNumber evidence="8 10">6.3.1.5</ecNumber>
    </recommendedName>
</protein>
<dbReference type="GO" id="GO:0003952">
    <property type="term" value="F:NAD+ synthase (glutamine-hydrolyzing) activity"/>
    <property type="evidence" value="ECO:0007669"/>
    <property type="project" value="InterPro"/>
</dbReference>
<keyword evidence="3 8" id="KW-0479">Metal-binding</keyword>
<dbReference type="InterPro" id="IPR003694">
    <property type="entry name" value="NAD_synthase"/>
</dbReference>
<comment type="subunit">
    <text evidence="8">Homodimer.</text>
</comment>
<accession>A0A9C9ENF6</accession>
<feature type="binding site" evidence="8">
    <location>
        <position position="178"/>
    </location>
    <ligand>
        <name>ATP</name>
        <dbReference type="ChEBI" id="CHEBI:30616"/>
    </ligand>
</feature>
<evidence type="ECO:0000256" key="1">
    <source>
        <dbReference type="ARBA" id="ARBA00005859"/>
    </source>
</evidence>
<keyword evidence="7 8" id="KW-0520">NAD</keyword>
<dbReference type="InterPro" id="IPR022310">
    <property type="entry name" value="NAD/GMP_synthase"/>
</dbReference>
<evidence type="ECO:0000256" key="2">
    <source>
        <dbReference type="ARBA" id="ARBA00022598"/>
    </source>
</evidence>
<feature type="binding site" evidence="8">
    <location>
        <position position="132"/>
    </location>
    <ligand>
        <name>Mg(2+)</name>
        <dbReference type="ChEBI" id="CHEBI:18420"/>
    </ligand>
</feature>
<evidence type="ECO:0000256" key="10">
    <source>
        <dbReference type="RuleBase" id="RU003812"/>
    </source>
</evidence>
<evidence type="ECO:0000313" key="12">
    <source>
        <dbReference type="EMBL" id="HEC79205.1"/>
    </source>
</evidence>
<sequence>MYEKTVNKIVNWLKEQLEKSHTKGFVLGLSGGLDSSVCAALLKKATDNCLGLLLPIESLVRDMEDASEVAAHLNLKTQYIDLTSVYNNLIKLLPGDDRLARGNIKARLRMTVLYYYANVNNYLVCGTGNKTELMLGYFTKYGDGGCDILPLGDLYKFEVRELAKILGIPQVIIEKTPSAGLWQGQTDEDELGFSYEEMDKILQEIAESRAQGEAAEKLQLLFDRSMHKRQPPRICYVRSKNRE</sequence>
<keyword evidence="4 8" id="KW-0547">Nucleotide-binding</keyword>
<dbReference type="GO" id="GO:0004359">
    <property type="term" value="F:glutaminase activity"/>
    <property type="evidence" value="ECO:0007669"/>
    <property type="project" value="InterPro"/>
</dbReference>
<comment type="function">
    <text evidence="8">Catalyzes the ATP-dependent amidation of deamido-NAD to form NAD. Uses ammonia as a nitrogen source.</text>
</comment>
<dbReference type="Proteomes" id="UP000885826">
    <property type="component" value="Unassembled WGS sequence"/>
</dbReference>
<keyword evidence="6 8" id="KW-0460">Magnesium</keyword>
<dbReference type="HAMAP" id="MF_00193">
    <property type="entry name" value="NadE_ammonia_dep"/>
    <property type="match status" value="1"/>
</dbReference>
<gene>
    <name evidence="8" type="primary">nadE</name>
    <name evidence="12" type="ORF">ENI34_08715</name>
</gene>
<feature type="binding site" evidence="8">
    <location>
        <begin position="28"/>
        <end position="35"/>
    </location>
    <ligand>
        <name>ATP</name>
        <dbReference type="ChEBI" id="CHEBI:30616"/>
    </ligand>
</feature>
<dbReference type="GO" id="GO:0046872">
    <property type="term" value="F:metal ion binding"/>
    <property type="evidence" value="ECO:0007669"/>
    <property type="project" value="UniProtKB-KW"/>
</dbReference>
<dbReference type="SUPFAM" id="SSF52402">
    <property type="entry name" value="Adenine nucleotide alpha hydrolases-like"/>
    <property type="match status" value="1"/>
</dbReference>
<reference evidence="12" key="1">
    <citation type="journal article" date="2020" name="mSystems">
        <title>Genome- and Community-Level Interaction Insights into Carbon Utilization and Element Cycling Functions of Hydrothermarchaeota in Hydrothermal Sediment.</title>
        <authorList>
            <person name="Zhou Z."/>
            <person name="Liu Y."/>
            <person name="Xu W."/>
            <person name="Pan J."/>
            <person name="Luo Z.H."/>
            <person name="Li M."/>
        </authorList>
    </citation>
    <scope>NUCLEOTIDE SEQUENCE</scope>
    <source>
        <strain evidence="12">HyVt-388</strain>
    </source>
</reference>
<dbReference type="GO" id="GO:0005524">
    <property type="term" value="F:ATP binding"/>
    <property type="evidence" value="ECO:0007669"/>
    <property type="project" value="UniProtKB-UniRule"/>
</dbReference>
<dbReference type="NCBIfam" id="TIGR00552">
    <property type="entry name" value="nadE"/>
    <property type="match status" value="1"/>
</dbReference>
<dbReference type="AlphaFoldDB" id="A0A9C9ENF6"/>
<evidence type="ECO:0000256" key="3">
    <source>
        <dbReference type="ARBA" id="ARBA00022723"/>
    </source>
</evidence>
<organism evidence="12 13">
    <name type="scientific">candidate division WOR-3 bacterium</name>
    <dbReference type="NCBI Taxonomy" id="2052148"/>
    <lineage>
        <taxon>Bacteria</taxon>
        <taxon>Bacteria division WOR-3</taxon>
    </lineage>
</organism>
<dbReference type="NCBIfam" id="NF010587">
    <property type="entry name" value="PRK13980.1"/>
    <property type="match status" value="1"/>
</dbReference>
<evidence type="ECO:0000313" key="13">
    <source>
        <dbReference type="Proteomes" id="UP000885826"/>
    </source>
</evidence>
<feature type="binding site" evidence="8">
    <location>
        <position position="156"/>
    </location>
    <ligand>
        <name>ATP</name>
        <dbReference type="ChEBI" id="CHEBI:30616"/>
    </ligand>
</feature>
<feature type="binding site" description="in other chain" evidence="8">
    <location>
        <position position="107"/>
    </location>
    <ligand>
        <name>deamido-NAD(+)</name>
        <dbReference type="ChEBI" id="CHEBI:58437"/>
        <note>ligand shared between two neighboring subunits</note>
    </ligand>
</feature>
<dbReference type="CDD" id="cd00553">
    <property type="entry name" value="NAD_synthase"/>
    <property type="match status" value="1"/>
</dbReference>
<evidence type="ECO:0000256" key="5">
    <source>
        <dbReference type="ARBA" id="ARBA00022840"/>
    </source>
</evidence>
<comment type="pathway">
    <text evidence="8">Cofactor biosynthesis; NAD(+) biosynthesis; NAD(+) from deamido-NAD(+) (ammonia route): step 1/1.</text>
</comment>
<keyword evidence="5 8" id="KW-0067">ATP-binding</keyword>
<dbReference type="Gene3D" id="3.40.50.620">
    <property type="entry name" value="HUPs"/>
    <property type="match status" value="1"/>
</dbReference>
<proteinExistence type="inferred from homology"/>
<feature type="binding site" evidence="8">
    <location>
        <position position="147"/>
    </location>
    <ligand>
        <name>deamido-NAD(+)</name>
        <dbReference type="ChEBI" id="CHEBI:58437"/>
        <note>ligand shared between two neighboring subunits</note>
    </ligand>
</feature>
<evidence type="ECO:0000256" key="7">
    <source>
        <dbReference type="ARBA" id="ARBA00023027"/>
    </source>
</evidence>
<feature type="binding site" description="in other chain" evidence="8">
    <location>
        <begin position="227"/>
        <end position="228"/>
    </location>
    <ligand>
        <name>deamido-NAD(+)</name>
        <dbReference type="ChEBI" id="CHEBI:58437"/>
        <note>ligand shared between two neighboring subunits</note>
    </ligand>
</feature>
<evidence type="ECO:0000256" key="8">
    <source>
        <dbReference type="HAMAP-Rule" id="MF_00193"/>
    </source>
</evidence>
<comment type="similarity">
    <text evidence="1 8 9">Belongs to the NAD synthetase family.</text>
</comment>
<name>A0A9C9ENF6_UNCW3</name>
<comment type="catalytic activity">
    <reaction evidence="8 10">
        <text>deamido-NAD(+) + NH4(+) + ATP = AMP + diphosphate + NAD(+) + H(+)</text>
        <dbReference type="Rhea" id="RHEA:21188"/>
        <dbReference type="ChEBI" id="CHEBI:15378"/>
        <dbReference type="ChEBI" id="CHEBI:28938"/>
        <dbReference type="ChEBI" id="CHEBI:30616"/>
        <dbReference type="ChEBI" id="CHEBI:33019"/>
        <dbReference type="ChEBI" id="CHEBI:57540"/>
        <dbReference type="ChEBI" id="CHEBI:58437"/>
        <dbReference type="ChEBI" id="CHEBI:456215"/>
        <dbReference type="EC" id="6.3.1.5"/>
    </reaction>
</comment>